<dbReference type="SUPFAM" id="SSF81321">
    <property type="entry name" value="Family A G protein-coupled receptor-like"/>
    <property type="match status" value="1"/>
</dbReference>
<evidence type="ECO:0000256" key="6">
    <source>
        <dbReference type="ARBA" id="ARBA00023136"/>
    </source>
</evidence>
<name>A0A9D3TGC0_MEGAT</name>
<evidence type="ECO:0000313" key="12">
    <source>
        <dbReference type="EMBL" id="KAG7488271.1"/>
    </source>
</evidence>
<feature type="transmembrane region" description="Helical" evidence="10">
    <location>
        <begin position="123"/>
        <end position="142"/>
    </location>
</feature>
<keyword evidence="3 9" id="KW-0812">Transmembrane</keyword>
<dbReference type="PANTHER" id="PTHR10489:SF730">
    <property type="entry name" value="CHEMOKINE XC RECEPTOR 1"/>
    <property type="match status" value="1"/>
</dbReference>
<dbReference type="InterPro" id="IPR000276">
    <property type="entry name" value="GPCR_Rhodpsn"/>
</dbReference>
<keyword evidence="13" id="KW-1185">Reference proteome</keyword>
<dbReference type="Proteomes" id="UP001046870">
    <property type="component" value="Chromosome 2"/>
</dbReference>
<comment type="caution">
    <text evidence="12">The sequence shown here is derived from an EMBL/GenBank/DDBJ whole genome shotgun (WGS) entry which is preliminary data.</text>
</comment>
<dbReference type="Gene3D" id="1.20.1070.10">
    <property type="entry name" value="Rhodopsin 7-helix transmembrane proteins"/>
    <property type="match status" value="1"/>
</dbReference>
<evidence type="ECO:0000256" key="8">
    <source>
        <dbReference type="ARBA" id="ARBA00023224"/>
    </source>
</evidence>
<evidence type="ECO:0000256" key="10">
    <source>
        <dbReference type="SAM" id="Phobius"/>
    </source>
</evidence>
<gene>
    <name evidence="12" type="ORF">MATL_G00033200</name>
</gene>
<dbReference type="PRINTS" id="PR00657">
    <property type="entry name" value="CCCHEMOKINER"/>
</dbReference>
<dbReference type="EMBL" id="JAFDVH010000002">
    <property type="protein sequence ID" value="KAG7488271.1"/>
    <property type="molecule type" value="Genomic_DNA"/>
</dbReference>
<feature type="transmembrane region" description="Helical" evidence="10">
    <location>
        <begin position="81"/>
        <end position="103"/>
    </location>
</feature>
<dbReference type="Pfam" id="PF00001">
    <property type="entry name" value="7tm_1"/>
    <property type="match status" value="1"/>
</dbReference>
<evidence type="ECO:0000256" key="9">
    <source>
        <dbReference type="RuleBase" id="RU000688"/>
    </source>
</evidence>
<evidence type="ECO:0000259" key="11">
    <source>
        <dbReference type="PROSITE" id="PS50262"/>
    </source>
</evidence>
<dbReference type="PRINTS" id="PR00237">
    <property type="entry name" value="GPCRRHODOPSN"/>
</dbReference>
<accession>A0A9D3TGC0</accession>
<comment type="similarity">
    <text evidence="9">Belongs to the G-protein coupled receptor 1 family.</text>
</comment>
<keyword evidence="8 9" id="KW-0807">Transducer</keyword>
<evidence type="ECO:0000256" key="7">
    <source>
        <dbReference type="ARBA" id="ARBA00023170"/>
    </source>
</evidence>
<proteinExistence type="inferred from homology"/>
<dbReference type="GO" id="GO:0060326">
    <property type="term" value="P:cell chemotaxis"/>
    <property type="evidence" value="ECO:0007669"/>
    <property type="project" value="TreeGrafter"/>
</dbReference>
<dbReference type="GO" id="GO:0006955">
    <property type="term" value="P:immune response"/>
    <property type="evidence" value="ECO:0007669"/>
    <property type="project" value="TreeGrafter"/>
</dbReference>
<dbReference type="InterPro" id="IPR017452">
    <property type="entry name" value="GPCR_Rhodpsn_7TM"/>
</dbReference>
<evidence type="ECO:0000256" key="5">
    <source>
        <dbReference type="ARBA" id="ARBA00023040"/>
    </source>
</evidence>
<dbReference type="PROSITE" id="PS00237">
    <property type="entry name" value="G_PROTEIN_RECEP_F1_1"/>
    <property type="match status" value="1"/>
</dbReference>
<dbReference type="GO" id="GO:0016493">
    <property type="term" value="F:C-C chemokine receptor activity"/>
    <property type="evidence" value="ECO:0007669"/>
    <property type="project" value="TreeGrafter"/>
</dbReference>
<keyword evidence="4 10" id="KW-1133">Transmembrane helix</keyword>
<comment type="subcellular location">
    <subcellularLocation>
        <location evidence="1">Cell membrane</location>
        <topology evidence="1">Multi-pass membrane protein</topology>
    </subcellularLocation>
</comment>
<keyword evidence="6 10" id="KW-0472">Membrane</keyword>
<sequence length="202" mass="23350">MSITSKQKDEKDMEEESTTLYYDDYYEDEMCHKSGVNKFESIATPIFFSVVIALSLVGNILVLVILALYENLRSLTNTFILNLALSDLVFTFGLPFWAFYHMWGWTLGGDACKAVNFIFNTGFYSSIVFLTMMTIHRYLAVVHPLSDFGSKKCCYGITTSIIIWTFRKHMKMILHRVLQRQSSIELQPRSSRFNIHSHGSMY</sequence>
<organism evidence="12 13">
    <name type="scientific">Megalops atlanticus</name>
    <name type="common">Tarpon</name>
    <name type="synonym">Clupea gigantea</name>
    <dbReference type="NCBI Taxonomy" id="7932"/>
    <lineage>
        <taxon>Eukaryota</taxon>
        <taxon>Metazoa</taxon>
        <taxon>Chordata</taxon>
        <taxon>Craniata</taxon>
        <taxon>Vertebrata</taxon>
        <taxon>Euteleostomi</taxon>
        <taxon>Actinopterygii</taxon>
        <taxon>Neopterygii</taxon>
        <taxon>Teleostei</taxon>
        <taxon>Elopiformes</taxon>
        <taxon>Megalopidae</taxon>
        <taxon>Megalops</taxon>
    </lineage>
</organism>
<feature type="transmembrane region" description="Helical" evidence="10">
    <location>
        <begin position="46"/>
        <end position="69"/>
    </location>
</feature>
<keyword evidence="2" id="KW-1003">Cell membrane</keyword>
<protein>
    <recommendedName>
        <fullName evidence="11">G-protein coupled receptors family 1 profile domain-containing protein</fullName>
    </recommendedName>
</protein>
<evidence type="ECO:0000313" key="13">
    <source>
        <dbReference type="Proteomes" id="UP001046870"/>
    </source>
</evidence>
<dbReference type="GO" id="GO:0019722">
    <property type="term" value="P:calcium-mediated signaling"/>
    <property type="evidence" value="ECO:0007669"/>
    <property type="project" value="TreeGrafter"/>
</dbReference>
<dbReference type="GO" id="GO:0009897">
    <property type="term" value="C:external side of plasma membrane"/>
    <property type="evidence" value="ECO:0007669"/>
    <property type="project" value="TreeGrafter"/>
</dbReference>
<dbReference type="GO" id="GO:0019957">
    <property type="term" value="F:C-C chemokine binding"/>
    <property type="evidence" value="ECO:0007669"/>
    <property type="project" value="TreeGrafter"/>
</dbReference>
<dbReference type="PROSITE" id="PS50262">
    <property type="entry name" value="G_PROTEIN_RECEP_F1_2"/>
    <property type="match status" value="1"/>
</dbReference>
<dbReference type="GO" id="GO:0007204">
    <property type="term" value="P:positive regulation of cytosolic calcium ion concentration"/>
    <property type="evidence" value="ECO:0007669"/>
    <property type="project" value="TreeGrafter"/>
</dbReference>
<dbReference type="AlphaFoldDB" id="A0A9D3TGC0"/>
<dbReference type="PANTHER" id="PTHR10489">
    <property type="entry name" value="CELL ADHESION MOLECULE"/>
    <property type="match status" value="1"/>
</dbReference>
<dbReference type="OrthoDB" id="10015690at2759"/>
<evidence type="ECO:0000256" key="2">
    <source>
        <dbReference type="ARBA" id="ARBA00022475"/>
    </source>
</evidence>
<keyword evidence="7 9" id="KW-0675">Receptor</keyword>
<keyword evidence="5 9" id="KW-0297">G-protein coupled receptor</keyword>
<reference evidence="12" key="1">
    <citation type="submission" date="2021-01" db="EMBL/GenBank/DDBJ databases">
        <authorList>
            <person name="Zahm M."/>
            <person name="Roques C."/>
            <person name="Cabau C."/>
            <person name="Klopp C."/>
            <person name="Donnadieu C."/>
            <person name="Jouanno E."/>
            <person name="Lampietro C."/>
            <person name="Louis A."/>
            <person name="Herpin A."/>
            <person name="Echchiki A."/>
            <person name="Berthelot C."/>
            <person name="Parey E."/>
            <person name="Roest-Crollius H."/>
            <person name="Braasch I."/>
            <person name="Postlethwait J."/>
            <person name="Bobe J."/>
            <person name="Montfort J."/>
            <person name="Bouchez O."/>
            <person name="Begum T."/>
            <person name="Mejri S."/>
            <person name="Adams A."/>
            <person name="Chen W.-J."/>
            <person name="Guiguen Y."/>
        </authorList>
    </citation>
    <scope>NUCLEOTIDE SEQUENCE</scope>
    <source>
        <strain evidence="12">YG-15Mar2019-1</strain>
        <tissue evidence="12">Brain</tissue>
    </source>
</reference>
<evidence type="ECO:0000256" key="1">
    <source>
        <dbReference type="ARBA" id="ARBA00004651"/>
    </source>
</evidence>
<evidence type="ECO:0000256" key="3">
    <source>
        <dbReference type="ARBA" id="ARBA00022692"/>
    </source>
</evidence>
<dbReference type="InterPro" id="IPR050119">
    <property type="entry name" value="CCR1-9-like"/>
</dbReference>
<feature type="domain" description="G-protein coupled receptors family 1 profile" evidence="11">
    <location>
        <begin position="58"/>
        <end position="145"/>
    </location>
</feature>
<evidence type="ECO:0000256" key="4">
    <source>
        <dbReference type="ARBA" id="ARBA00022989"/>
    </source>
</evidence>
<dbReference type="InterPro" id="IPR000355">
    <property type="entry name" value="Chemokine_rcpt"/>
</dbReference>